<name>A0A243B5X4_BACTU</name>
<dbReference type="AlphaFoldDB" id="A0A243B5X4"/>
<dbReference type="PANTHER" id="PTHR35528">
    <property type="entry name" value="BLL1675 PROTEIN"/>
    <property type="match status" value="1"/>
</dbReference>
<keyword evidence="1" id="KW-0815">Transposition</keyword>
<dbReference type="GO" id="GO:0032196">
    <property type="term" value="P:transposition"/>
    <property type="evidence" value="ECO:0007669"/>
    <property type="project" value="UniProtKB-KW"/>
</dbReference>
<dbReference type="Pfam" id="PF13610">
    <property type="entry name" value="DDE_Tnp_IS240"/>
    <property type="match status" value="1"/>
</dbReference>
<dbReference type="PANTHER" id="PTHR35528:SF3">
    <property type="entry name" value="BLL1675 PROTEIN"/>
    <property type="match status" value="1"/>
</dbReference>
<proteinExistence type="predicted"/>
<comment type="caution">
    <text evidence="5">The sequence shown here is derived from an EMBL/GenBank/DDBJ whole genome shotgun (WGS) entry which is preliminary data.</text>
</comment>
<dbReference type="GO" id="GO:0006310">
    <property type="term" value="P:DNA recombination"/>
    <property type="evidence" value="ECO:0007669"/>
    <property type="project" value="UniProtKB-KW"/>
</dbReference>
<evidence type="ECO:0000256" key="2">
    <source>
        <dbReference type="ARBA" id="ARBA00023125"/>
    </source>
</evidence>
<dbReference type="InterPro" id="IPR047930">
    <property type="entry name" value="Transpos_IS6"/>
</dbReference>
<evidence type="ECO:0000313" key="6">
    <source>
        <dbReference type="Proteomes" id="UP000195089"/>
    </source>
</evidence>
<dbReference type="RefSeq" id="WP_088120076.1">
    <property type="nucleotide sequence ID" value="NZ_NFDL01000081.1"/>
</dbReference>
<reference evidence="5 6" key="1">
    <citation type="submission" date="2016-10" db="EMBL/GenBank/DDBJ databases">
        <title>Comparative genomics of Bacillus thuringiensis reveals a path to pathogens against multiple invertebrate hosts.</title>
        <authorList>
            <person name="Zheng J."/>
            <person name="Gao Q."/>
            <person name="Liu H."/>
            <person name="Peng D."/>
            <person name="Ruan L."/>
            <person name="Sun M."/>
        </authorList>
    </citation>
    <scope>NUCLEOTIDE SEQUENCE [LARGE SCALE GENOMIC DNA]</scope>
    <source>
        <strain evidence="5">BGSC 4BX1</strain>
    </source>
</reference>
<sequence length="124" mass="15041">MKKVNLFIGRHYPPDVIFLSVYWHLRYNLTFRELTKMLAERGVFLAHTTIVRWVNKYKLEVGAYMQRYQKPITNISRIDESKIKVRGEWMYLYRTIDIEGDIMDFYLSKVKNYEGAKQFFKKSL</sequence>
<feature type="domain" description="DDE" evidence="4">
    <location>
        <begin position="77"/>
        <end position="123"/>
    </location>
</feature>
<evidence type="ECO:0000313" key="5">
    <source>
        <dbReference type="EMBL" id="OTY39977.1"/>
    </source>
</evidence>
<dbReference type="NCBIfam" id="NF033587">
    <property type="entry name" value="transpos_IS6"/>
    <property type="match status" value="1"/>
</dbReference>
<protein>
    <recommendedName>
        <fullName evidence="4">DDE domain-containing protein</fullName>
    </recommendedName>
</protein>
<evidence type="ECO:0000256" key="1">
    <source>
        <dbReference type="ARBA" id="ARBA00022578"/>
    </source>
</evidence>
<evidence type="ECO:0000259" key="4">
    <source>
        <dbReference type="Pfam" id="PF13610"/>
    </source>
</evidence>
<keyword evidence="3" id="KW-0233">DNA recombination</keyword>
<evidence type="ECO:0000256" key="3">
    <source>
        <dbReference type="ARBA" id="ARBA00023172"/>
    </source>
</evidence>
<keyword evidence="2" id="KW-0238">DNA-binding</keyword>
<organism evidence="5 6">
    <name type="scientific">Bacillus thuringiensis serovar pingluonsis</name>
    <dbReference type="NCBI Taxonomy" id="180881"/>
    <lineage>
        <taxon>Bacteria</taxon>
        <taxon>Bacillati</taxon>
        <taxon>Bacillota</taxon>
        <taxon>Bacilli</taxon>
        <taxon>Bacillales</taxon>
        <taxon>Bacillaceae</taxon>
        <taxon>Bacillus</taxon>
        <taxon>Bacillus cereus group</taxon>
    </lineage>
</organism>
<dbReference type="InterPro" id="IPR032874">
    <property type="entry name" value="DDE_dom"/>
</dbReference>
<dbReference type="EMBL" id="NFDL01000081">
    <property type="protein sequence ID" value="OTY39977.1"/>
    <property type="molecule type" value="Genomic_DNA"/>
</dbReference>
<dbReference type="Proteomes" id="UP000195089">
    <property type="component" value="Unassembled WGS sequence"/>
</dbReference>
<gene>
    <name evidence="5" type="ORF">BK742_20960</name>
</gene>
<dbReference type="InterPro" id="IPR052183">
    <property type="entry name" value="IS_Transposase"/>
</dbReference>
<accession>A0A243B5X4</accession>
<dbReference type="GO" id="GO:0003677">
    <property type="term" value="F:DNA binding"/>
    <property type="evidence" value="ECO:0007669"/>
    <property type="project" value="UniProtKB-KW"/>
</dbReference>